<reference evidence="2 4" key="2">
    <citation type="submission" date="2018-04" db="EMBL/GenBank/DDBJ databases">
        <title>Genomic Encyclopedia of Type Strains, Phase IV (KMG-IV): sequencing the most valuable type-strain genomes for metagenomic binning, comparative biology and taxonomic classification.</title>
        <authorList>
            <person name="Goeker M."/>
        </authorList>
    </citation>
    <scope>NUCLEOTIDE SEQUENCE [LARGE SCALE GENOMIC DNA]</scope>
    <source>
        <strain evidence="2 4">DSM 28688</strain>
    </source>
</reference>
<dbReference type="EMBL" id="NMPM01000065">
    <property type="protein sequence ID" value="PAV25363.1"/>
    <property type="molecule type" value="Genomic_DNA"/>
</dbReference>
<evidence type="ECO:0000313" key="2">
    <source>
        <dbReference type="EMBL" id="PVY75982.1"/>
    </source>
</evidence>
<dbReference type="AlphaFoldDB" id="A0A2A2I2V6"/>
<evidence type="ECO:0000313" key="4">
    <source>
        <dbReference type="Proteomes" id="UP000245887"/>
    </source>
</evidence>
<organism evidence="1 3">
    <name type="scientific">Tamilnaduibacter salinus</name>
    <dbReference type="NCBI Taxonomy" id="1484056"/>
    <lineage>
        <taxon>Bacteria</taxon>
        <taxon>Pseudomonadati</taxon>
        <taxon>Pseudomonadota</taxon>
        <taxon>Gammaproteobacteria</taxon>
        <taxon>Pseudomonadales</taxon>
        <taxon>Marinobacteraceae</taxon>
        <taxon>Tamilnaduibacter</taxon>
    </lineage>
</organism>
<accession>A0A2A2I2V6</accession>
<protein>
    <submittedName>
        <fullName evidence="1">Poly(3-hydroxybutyrate) depolymerase</fullName>
    </submittedName>
    <submittedName>
        <fullName evidence="2">Putative polyhydroxyalkanoate system protein</fullName>
    </submittedName>
</protein>
<evidence type="ECO:0000313" key="1">
    <source>
        <dbReference type="EMBL" id="PAV25363.1"/>
    </source>
</evidence>
<dbReference type="Proteomes" id="UP000245887">
    <property type="component" value="Unassembled WGS sequence"/>
</dbReference>
<proteinExistence type="predicted"/>
<dbReference type="OrthoDB" id="287584at2"/>
<dbReference type="Proteomes" id="UP000218332">
    <property type="component" value="Unassembled WGS sequence"/>
</dbReference>
<dbReference type="RefSeq" id="WP_095611585.1">
    <property type="nucleotide sequence ID" value="NZ_NMPM01000065.1"/>
</dbReference>
<gene>
    <name evidence="2" type="ORF">C8D92_106245</name>
    <name evidence="1" type="ORF">CF392_11410</name>
</gene>
<name>A0A2A2I2V6_9GAMM</name>
<comment type="caution">
    <text evidence="1">The sequence shown here is derived from an EMBL/GenBank/DDBJ whole genome shotgun (WGS) entry which is preliminary data.</text>
</comment>
<reference evidence="1 3" key="1">
    <citation type="submission" date="2017-07" db="EMBL/GenBank/DDBJ databases">
        <title>Tamlnaduibacter salinus (Mi-7) genome sequencing.</title>
        <authorList>
            <person name="Verma A."/>
            <person name="Krishnamurthi S."/>
        </authorList>
    </citation>
    <scope>NUCLEOTIDE SEQUENCE [LARGE SCALE GENOMIC DNA]</scope>
    <source>
        <strain evidence="1 3">Mi-7</strain>
    </source>
</reference>
<dbReference type="EMBL" id="QEKQ01000006">
    <property type="protein sequence ID" value="PVY75982.1"/>
    <property type="molecule type" value="Genomic_DNA"/>
</dbReference>
<keyword evidence="3" id="KW-1185">Reference proteome</keyword>
<sequence>MSTIDINRSHSLDHDHAREAAESLARDLSRQFDVGYHWEGDVLRFERKGVKGQLNVLPDALKLHLELGLMLRPFRSRIEAEIHNQLDQLTGEA</sequence>
<dbReference type="NCBIfam" id="TIGR02610">
    <property type="entry name" value="PHA_gran_rgn"/>
    <property type="match status" value="1"/>
</dbReference>
<dbReference type="Pfam" id="PF09650">
    <property type="entry name" value="PHA_gran_rgn"/>
    <property type="match status" value="1"/>
</dbReference>
<dbReference type="InterPro" id="IPR013433">
    <property type="entry name" value="PHA_gran_rgn"/>
</dbReference>
<evidence type="ECO:0000313" key="3">
    <source>
        <dbReference type="Proteomes" id="UP000218332"/>
    </source>
</evidence>